<evidence type="ECO:0000259" key="1">
    <source>
        <dbReference type="Pfam" id="PF06230"/>
    </source>
</evidence>
<organism evidence="3 4">
    <name type="scientific">Caulobacter segnis</name>
    <dbReference type="NCBI Taxonomy" id="88688"/>
    <lineage>
        <taxon>Bacteria</taxon>
        <taxon>Pseudomonadati</taxon>
        <taxon>Pseudomonadota</taxon>
        <taxon>Alphaproteobacteria</taxon>
        <taxon>Caulobacterales</taxon>
        <taxon>Caulobacteraceae</taxon>
        <taxon>Caulobacter</taxon>
    </lineage>
</organism>
<reference evidence="3 4" key="1">
    <citation type="submission" date="2017-08" db="EMBL/GenBank/DDBJ databases">
        <title>Infants hospitalized years apart are colonized by the same room-sourced microbial strains.</title>
        <authorList>
            <person name="Brooks B."/>
            <person name="Olm M.R."/>
            <person name="Firek B.A."/>
            <person name="Baker R."/>
            <person name="Thomas B.C."/>
            <person name="Morowitz M.J."/>
            <person name="Banfield J.F."/>
        </authorList>
    </citation>
    <scope>NUCLEOTIDE SEQUENCE [LARGE SCALE GENOMIC DNA]</scope>
    <source>
        <strain evidence="3">S2_003_000_R2_4</strain>
    </source>
</reference>
<protein>
    <submittedName>
        <fullName evidence="3">DUF1009 domain-containing protein</fullName>
    </submittedName>
</protein>
<name>A0A2W5V862_9CAUL</name>
<evidence type="ECO:0000313" key="3">
    <source>
        <dbReference type="EMBL" id="PZR32876.1"/>
    </source>
</evidence>
<accession>A0A2W5V862</accession>
<dbReference type="AlphaFoldDB" id="A0A2W5V862"/>
<dbReference type="Gene3D" id="3.40.50.20">
    <property type="match status" value="1"/>
</dbReference>
<dbReference type="InterPro" id="IPR010415">
    <property type="entry name" value="LpxI_C"/>
</dbReference>
<dbReference type="Pfam" id="PF06230">
    <property type="entry name" value="LpxI_C"/>
    <property type="match status" value="1"/>
</dbReference>
<gene>
    <name evidence="3" type="ORF">DI526_15170</name>
</gene>
<comment type="caution">
    <text evidence="3">The sequence shown here is derived from an EMBL/GenBank/DDBJ whole genome shotgun (WGS) entry which is preliminary data.</text>
</comment>
<dbReference type="RefSeq" id="WP_304279691.1">
    <property type="nucleotide sequence ID" value="NZ_QFQZ01000051.1"/>
</dbReference>
<feature type="domain" description="LpxI C-terminal" evidence="1">
    <location>
        <begin position="137"/>
        <end position="271"/>
    </location>
</feature>
<feature type="domain" description="LpxI N-terminal" evidence="2">
    <location>
        <begin position="3"/>
        <end position="131"/>
    </location>
</feature>
<dbReference type="PANTHER" id="PTHR39962:SF1">
    <property type="entry name" value="LPXI FAMILY PROTEIN"/>
    <property type="match status" value="1"/>
</dbReference>
<dbReference type="PANTHER" id="PTHR39962">
    <property type="entry name" value="BLL4848 PROTEIN"/>
    <property type="match status" value="1"/>
</dbReference>
<evidence type="ECO:0000313" key="4">
    <source>
        <dbReference type="Proteomes" id="UP000249393"/>
    </source>
</evidence>
<dbReference type="InterPro" id="IPR053174">
    <property type="entry name" value="LpxI"/>
</dbReference>
<dbReference type="InterPro" id="IPR041255">
    <property type="entry name" value="LpxI_N"/>
</dbReference>
<dbReference type="InterPro" id="IPR043167">
    <property type="entry name" value="LpxI_C_sf"/>
</dbReference>
<dbReference type="Pfam" id="PF17930">
    <property type="entry name" value="LpxI_N"/>
    <property type="match status" value="1"/>
</dbReference>
<dbReference type="Gene3D" id="3.40.140.80">
    <property type="match status" value="1"/>
</dbReference>
<proteinExistence type="predicted"/>
<dbReference type="Proteomes" id="UP000249393">
    <property type="component" value="Unassembled WGS sequence"/>
</dbReference>
<sequence>MRKLGLIAGGGALPVELAARCEAAGRSFAVMRLKSFADPALARYPGIDVGLGEFGKVFKALKAAGCEVVCFAGDVKRPDFATLMPDARGLKVVPGLIMAARQGDDALLRRVLDEFEKEGFEIEGAHEVVGEMTLPLGRLGRFYPSAEHMADIDKALMVAREIGRLDVGQGAVVCDGLVLAVEAQEGTDAMLRRVADLPQAIRGCAERPRGVLAKAPKPIQETKVDLPTIGVATLQRAARAGLAGVVGEAGRLLVVDRDAVVAAADELGLFVLGVDPRGDA</sequence>
<dbReference type="EMBL" id="QFQZ01000051">
    <property type="protein sequence ID" value="PZR32876.1"/>
    <property type="molecule type" value="Genomic_DNA"/>
</dbReference>
<evidence type="ECO:0000259" key="2">
    <source>
        <dbReference type="Pfam" id="PF17930"/>
    </source>
</evidence>
<dbReference type="NCBIfam" id="NF047836">
    <property type="entry name" value="UDPdiagluDHLpxI"/>
    <property type="match status" value="1"/>
</dbReference>